<keyword evidence="14" id="KW-1185">Reference proteome</keyword>
<keyword evidence="7 11" id="KW-0067">ATP-binding</keyword>
<accession>A0ABN5WKM0</accession>
<dbReference type="InterPro" id="IPR015944">
    <property type="entry name" value="Gly-tRNA-synth_bsu"/>
</dbReference>
<evidence type="ECO:0000256" key="7">
    <source>
        <dbReference type="ARBA" id="ARBA00022840"/>
    </source>
</evidence>
<dbReference type="InterPro" id="IPR008909">
    <property type="entry name" value="DALR_anticod-bd"/>
</dbReference>
<evidence type="ECO:0000256" key="9">
    <source>
        <dbReference type="ARBA" id="ARBA00023146"/>
    </source>
</evidence>
<comment type="similarity">
    <text evidence="2 11">Belongs to the class-II aminoacyl-tRNA synthetase family.</text>
</comment>
<evidence type="ECO:0000256" key="2">
    <source>
        <dbReference type="ARBA" id="ARBA00008226"/>
    </source>
</evidence>
<keyword evidence="5 11" id="KW-0436">Ligase</keyword>
<name>A0ABN5WKM0_9GAMM</name>
<dbReference type="PRINTS" id="PR01045">
    <property type="entry name" value="TRNASYNTHGB"/>
</dbReference>
<feature type="domain" description="DALR anticodon binding" evidence="12">
    <location>
        <begin position="620"/>
        <end position="723"/>
    </location>
</feature>
<comment type="catalytic activity">
    <reaction evidence="10 11">
        <text>tRNA(Gly) + glycine + ATP = glycyl-tRNA(Gly) + AMP + diphosphate</text>
        <dbReference type="Rhea" id="RHEA:16013"/>
        <dbReference type="Rhea" id="RHEA-COMP:9664"/>
        <dbReference type="Rhea" id="RHEA-COMP:9683"/>
        <dbReference type="ChEBI" id="CHEBI:30616"/>
        <dbReference type="ChEBI" id="CHEBI:33019"/>
        <dbReference type="ChEBI" id="CHEBI:57305"/>
        <dbReference type="ChEBI" id="CHEBI:78442"/>
        <dbReference type="ChEBI" id="CHEBI:78522"/>
        <dbReference type="ChEBI" id="CHEBI:456215"/>
        <dbReference type="EC" id="6.1.1.14"/>
    </reaction>
</comment>
<dbReference type="Pfam" id="PF02092">
    <property type="entry name" value="tRNA_synt_2f"/>
    <property type="match status" value="1"/>
</dbReference>
<dbReference type="SMART" id="SM00836">
    <property type="entry name" value="DALR_1"/>
    <property type="match status" value="1"/>
</dbReference>
<evidence type="ECO:0000313" key="14">
    <source>
        <dbReference type="Proteomes" id="UP000289555"/>
    </source>
</evidence>
<dbReference type="NCBIfam" id="TIGR00211">
    <property type="entry name" value="glyS"/>
    <property type="match status" value="1"/>
</dbReference>
<keyword evidence="6 11" id="KW-0547">Nucleotide-binding</keyword>
<dbReference type="HAMAP" id="MF_00255">
    <property type="entry name" value="Gly_tRNA_synth_beta"/>
    <property type="match status" value="1"/>
</dbReference>
<keyword evidence="9 11" id="KW-0030">Aminoacyl-tRNA synthetase</keyword>
<dbReference type="PANTHER" id="PTHR30075">
    <property type="entry name" value="GLYCYL-TRNA SYNTHETASE"/>
    <property type="match status" value="1"/>
</dbReference>
<protein>
    <recommendedName>
        <fullName evidence="11">Glycine--tRNA ligase beta subunit</fullName>
        <ecNumber evidence="11">6.1.1.14</ecNumber>
    </recommendedName>
    <alternativeName>
        <fullName evidence="11">Glycyl-tRNA synthetase beta subunit</fullName>
        <shortName evidence="11">GlyRS</shortName>
    </alternativeName>
</protein>
<comment type="subunit">
    <text evidence="3 11">Tetramer of two alpha and two beta subunits.</text>
</comment>
<evidence type="ECO:0000256" key="10">
    <source>
        <dbReference type="ARBA" id="ARBA00047937"/>
    </source>
</evidence>
<dbReference type="GO" id="GO:0016874">
    <property type="term" value="F:ligase activity"/>
    <property type="evidence" value="ECO:0007669"/>
    <property type="project" value="UniProtKB-KW"/>
</dbReference>
<evidence type="ECO:0000259" key="12">
    <source>
        <dbReference type="SMART" id="SM00836"/>
    </source>
</evidence>
<dbReference type="Pfam" id="PF05746">
    <property type="entry name" value="DALR_1"/>
    <property type="match status" value="1"/>
</dbReference>
<dbReference type="Proteomes" id="UP000289555">
    <property type="component" value="Chromosome"/>
</dbReference>
<evidence type="ECO:0000256" key="4">
    <source>
        <dbReference type="ARBA" id="ARBA00022490"/>
    </source>
</evidence>
<gene>
    <name evidence="11 13" type="primary">glyS</name>
    <name evidence="13" type="ORF">HORIV_00120</name>
</gene>
<evidence type="ECO:0000256" key="5">
    <source>
        <dbReference type="ARBA" id="ARBA00022598"/>
    </source>
</evidence>
<organism evidence="13 14">
    <name type="scientific">Vreelandella olivaria</name>
    <dbReference type="NCBI Taxonomy" id="390919"/>
    <lineage>
        <taxon>Bacteria</taxon>
        <taxon>Pseudomonadati</taxon>
        <taxon>Pseudomonadota</taxon>
        <taxon>Gammaproteobacteria</taxon>
        <taxon>Oceanospirillales</taxon>
        <taxon>Halomonadaceae</taxon>
        <taxon>Vreelandella</taxon>
    </lineage>
</organism>
<dbReference type="InterPro" id="IPR006194">
    <property type="entry name" value="Gly-tRNA-synth_heterodimer"/>
</dbReference>
<dbReference type="SUPFAM" id="SSF109604">
    <property type="entry name" value="HD-domain/PDEase-like"/>
    <property type="match status" value="1"/>
</dbReference>
<proteinExistence type="inferred from homology"/>
<keyword evidence="4 11" id="KW-0963">Cytoplasm</keyword>
<dbReference type="PROSITE" id="PS50861">
    <property type="entry name" value="AA_TRNA_LIGASE_II_GLYAB"/>
    <property type="match status" value="1"/>
</dbReference>
<sequence length="725" mass="79800">MSPLLTLSRERPKVSPWRQKYFAENCYKSYSPIRETTNGCKYPLLELGAEELPPTALDALSDAFAAEIEKGLQEADVPFASVTAYATPRRLAVQVRELADKQPDRDVERRGPALAAAFKDGVATKAAEGFARSCGVSVDELIHLETDKGTWLGFREQQQGETIQALLPEIIRKSISALPVPKNMRWGASRVEFSRPVHWLVALYGSDVVAAEALGLEASCTTYGHRFHAPDALQLAHADEYVTALENAYVLVDREQRRERIREQVLAEAEVQEANAVIDEDLLVEVSGLVEWPVALTGSFDERFLEVPAECLISSMKANQKYFHLLDDAGKLKPLFITIANIDSADPDQVIAGNEKVIRPRLADAAFFYDTDRKSTLASRIPQLESVVFQQQLGTLADKARRSSAIATFIAERINGDEAHAQRAVSLAKCDLVTEMVLEFPELQGIMGRYYAEQDSEPAEVAQALEEQYLPRFATDAIPQSATGKALALADRLDTLVGIFGIGQRPTGAKDPFALRRASIGVLNILVKGELDLDLRELLTVASEQHQGLPKAEGLVEDVLTYMLDRFRAWGQEEGISAEMYLAVRARPVTNPLDFARRLRAVKAFAQRDEASALAAANKRVSNILSKQKHDASASVNQSLLQEDAERALFNAVTGCQAQVAPLFAAGDYQQALDVLATLRDPVDAFFDQVMVMADDPAIQRNRLALLASLQALFLEVADISLLPQ</sequence>
<dbReference type="PANTHER" id="PTHR30075:SF2">
    <property type="entry name" value="GLYCINE--TRNA LIGASE, CHLOROPLASTIC_MITOCHONDRIAL 2"/>
    <property type="match status" value="1"/>
</dbReference>
<reference evidence="14" key="1">
    <citation type="journal article" date="2019" name="Microbiol. Resour. Announc.">
        <title>Complete Genome Sequence of Halomonas olivaria, a Moderately Halophilic Bacterium Isolated from Olive Processing Effluents, Obtained by Nanopore Sequencing.</title>
        <authorList>
            <person name="Nagata S."/>
            <person name="Ii K.M."/>
            <person name="Tsukimi T."/>
            <person name="Miura M.C."/>
            <person name="Galipon J."/>
            <person name="Arakawa K."/>
        </authorList>
    </citation>
    <scope>NUCLEOTIDE SEQUENCE [LARGE SCALE GENOMIC DNA]</scope>
    <source>
        <strain evidence="14">TYRC17</strain>
    </source>
</reference>
<evidence type="ECO:0000256" key="6">
    <source>
        <dbReference type="ARBA" id="ARBA00022741"/>
    </source>
</evidence>
<keyword evidence="8 11" id="KW-0648">Protein biosynthesis</keyword>
<dbReference type="EMBL" id="AP019416">
    <property type="protein sequence ID" value="BBI47591.1"/>
    <property type="molecule type" value="Genomic_DNA"/>
</dbReference>
<dbReference type="EC" id="6.1.1.14" evidence="11"/>
<evidence type="ECO:0000313" key="13">
    <source>
        <dbReference type="EMBL" id="BBI47591.1"/>
    </source>
</evidence>
<evidence type="ECO:0000256" key="1">
    <source>
        <dbReference type="ARBA" id="ARBA00004496"/>
    </source>
</evidence>
<evidence type="ECO:0000256" key="3">
    <source>
        <dbReference type="ARBA" id="ARBA00011209"/>
    </source>
</evidence>
<comment type="subcellular location">
    <subcellularLocation>
        <location evidence="1 11">Cytoplasm</location>
    </subcellularLocation>
</comment>
<evidence type="ECO:0000256" key="11">
    <source>
        <dbReference type="HAMAP-Rule" id="MF_00255"/>
    </source>
</evidence>
<evidence type="ECO:0000256" key="8">
    <source>
        <dbReference type="ARBA" id="ARBA00022917"/>
    </source>
</evidence>